<sequence length="58" mass="6398">MVSSRLVEDAYQVGDQFLNYTIRKPLGIAGLITPWKAKSVSPADPVGIYLCENSKTKK</sequence>
<dbReference type="EMBL" id="CP121671">
    <property type="protein sequence ID" value="WFT75439.1"/>
    <property type="molecule type" value="Genomic_DNA"/>
</dbReference>
<keyword evidence="2" id="KW-1185">Reference proteome</keyword>
<proteinExistence type="predicted"/>
<gene>
    <name evidence="1" type="ORF">P9989_03305</name>
</gene>
<evidence type="ECO:0000313" key="2">
    <source>
        <dbReference type="Proteomes" id="UP001221597"/>
    </source>
</evidence>
<evidence type="ECO:0000313" key="1">
    <source>
        <dbReference type="EMBL" id="WFT75439.1"/>
    </source>
</evidence>
<dbReference type="Proteomes" id="UP001221597">
    <property type="component" value="Chromosome"/>
</dbReference>
<accession>A0ABY8J1M2</accession>
<name>A0ABY8J1M2_9BACI</name>
<organism evidence="1 2">
    <name type="scientific">Halobacillus naozhouensis</name>
    <dbReference type="NCBI Taxonomy" id="554880"/>
    <lineage>
        <taxon>Bacteria</taxon>
        <taxon>Bacillati</taxon>
        <taxon>Bacillota</taxon>
        <taxon>Bacilli</taxon>
        <taxon>Bacillales</taxon>
        <taxon>Bacillaceae</taxon>
        <taxon>Halobacillus</taxon>
    </lineage>
</organism>
<protein>
    <submittedName>
        <fullName evidence="1">Uncharacterized protein</fullName>
    </submittedName>
</protein>
<reference evidence="1 2" key="1">
    <citation type="submission" date="2023-04" db="EMBL/GenBank/DDBJ databases">
        <title>Genome sequence of Halobacillus naozhouensis KACC 21980.</title>
        <authorList>
            <person name="Kim S."/>
            <person name="Heo J."/>
            <person name="Kwon S.-W."/>
        </authorList>
    </citation>
    <scope>NUCLEOTIDE SEQUENCE [LARGE SCALE GENOMIC DNA]</scope>
    <source>
        <strain evidence="1 2">KCTC 13234</strain>
    </source>
</reference>
<dbReference type="RefSeq" id="WP_283077405.1">
    <property type="nucleotide sequence ID" value="NZ_CP121671.1"/>
</dbReference>